<dbReference type="Proteomes" id="UP000516361">
    <property type="component" value="Chromosome"/>
</dbReference>
<gene>
    <name evidence="4" type="primary">cbiJ</name>
    <name evidence="4" type="ORF">OSSY52_17570</name>
</gene>
<dbReference type="KEGG" id="ocy:OSSY52_17570"/>
<dbReference type="GO" id="GO:0016994">
    <property type="term" value="F:precorrin-6A reductase activity"/>
    <property type="evidence" value="ECO:0007669"/>
    <property type="project" value="InterPro"/>
</dbReference>
<sequence length="236" mass="27702">MSFLVLGGTSTSREFCLKTTLKNYTLTLTSNPIVKYPCEFKVSKIKNMFFDKKIIVEFKNNEKINDIDMIIDFTHPHAMNISNLLKNIPENLLIRYQRKPITNGMTYFDMVHKIKENKFKKILSLLGANGSLKVIDELNKIKYFPEIIIRSIKKVEGFEHIKFDPNKIDNELNEIIKFYKPDLIIFKDSGKEGKTDKKIKFCLKNKIPFFVIKMPLKEYGRIYYSLENILKVVDNL</sequence>
<dbReference type="InterPro" id="IPR003723">
    <property type="entry name" value="Precorrin-6x_reduct"/>
</dbReference>
<reference evidence="4 5" key="1">
    <citation type="submission" date="2018-06" db="EMBL/GenBank/DDBJ databases">
        <title>Genome sequencing of Oceanotoga sp. sy52.</title>
        <authorList>
            <person name="Mori K."/>
        </authorList>
    </citation>
    <scope>NUCLEOTIDE SEQUENCE [LARGE SCALE GENOMIC DNA]</scope>
    <source>
        <strain evidence="5">sy52</strain>
    </source>
</reference>
<dbReference type="InParanoid" id="A0A7G1G889"/>
<dbReference type="AlphaFoldDB" id="A0A7G1G889"/>
<dbReference type="GO" id="GO:0009236">
    <property type="term" value="P:cobalamin biosynthetic process"/>
    <property type="evidence" value="ECO:0007669"/>
    <property type="project" value="UniProtKB-UniPathway"/>
</dbReference>
<name>A0A7G1G889_9BACT</name>
<keyword evidence="5" id="KW-1185">Reference proteome</keyword>
<evidence type="ECO:0000256" key="1">
    <source>
        <dbReference type="ARBA" id="ARBA00004953"/>
    </source>
</evidence>
<dbReference type="PANTHER" id="PTHR36925:SF1">
    <property type="entry name" value="COBALT-PRECORRIN-6A REDUCTASE"/>
    <property type="match status" value="1"/>
</dbReference>
<evidence type="ECO:0000256" key="3">
    <source>
        <dbReference type="ARBA" id="ARBA00023002"/>
    </source>
</evidence>
<comment type="pathway">
    <text evidence="1">Cofactor biosynthesis; adenosylcobalamin biosynthesis.</text>
</comment>
<keyword evidence="3" id="KW-0560">Oxidoreductase</keyword>
<dbReference type="Pfam" id="PF02571">
    <property type="entry name" value="CbiJ"/>
    <property type="match status" value="1"/>
</dbReference>
<dbReference type="UniPathway" id="UPA00148"/>
<dbReference type="RefSeq" id="WP_190614266.1">
    <property type="nucleotide sequence ID" value="NZ_AP018712.1"/>
</dbReference>
<evidence type="ECO:0000256" key="2">
    <source>
        <dbReference type="ARBA" id="ARBA00022573"/>
    </source>
</evidence>
<evidence type="ECO:0000313" key="5">
    <source>
        <dbReference type="Proteomes" id="UP000516361"/>
    </source>
</evidence>
<evidence type="ECO:0000313" key="4">
    <source>
        <dbReference type="EMBL" id="BBE31616.1"/>
    </source>
</evidence>
<proteinExistence type="predicted"/>
<organism evidence="4 5">
    <name type="scientific">Tepiditoga spiralis</name>
    <dbReference type="NCBI Taxonomy" id="2108365"/>
    <lineage>
        <taxon>Bacteria</taxon>
        <taxon>Thermotogati</taxon>
        <taxon>Thermotogota</taxon>
        <taxon>Thermotogae</taxon>
        <taxon>Petrotogales</taxon>
        <taxon>Petrotogaceae</taxon>
        <taxon>Tepiditoga</taxon>
    </lineage>
</organism>
<dbReference type="PANTHER" id="PTHR36925">
    <property type="entry name" value="COBALT-PRECORRIN-6A REDUCTASE"/>
    <property type="match status" value="1"/>
</dbReference>
<protein>
    <submittedName>
        <fullName evidence="4">Precorrin-6x reductase</fullName>
    </submittedName>
</protein>
<keyword evidence="2" id="KW-0169">Cobalamin biosynthesis</keyword>
<dbReference type="EMBL" id="AP018712">
    <property type="protein sequence ID" value="BBE31616.1"/>
    <property type="molecule type" value="Genomic_DNA"/>
</dbReference>
<accession>A0A7G1G889</accession>